<organism evidence="1 2">
    <name type="scientific">Pedobacter helvus</name>
    <dbReference type="NCBI Taxonomy" id="2563444"/>
    <lineage>
        <taxon>Bacteria</taxon>
        <taxon>Pseudomonadati</taxon>
        <taxon>Bacteroidota</taxon>
        <taxon>Sphingobacteriia</taxon>
        <taxon>Sphingobacteriales</taxon>
        <taxon>Sphingobacteriaceae</taxon>
        <taxon>Pedobacter</taxon>
    </lineage>
</organism>
<reference evidence="1 2" key="1">
    <citation type="submission" date="2024-12" db="EMBL/GenBank/DDBJ databases">
        <authorList>
            <person name="Hu S."/>
        </authorList>
    </citation>
    <scope>NUCLEOTIDE SEQUENCE [LARGE SCALE GENOMIC DNA]</scope>
    <source>
        <strain evidence="1 2">P-25</strain>
    </source>
</reference>
<protein>
    <recommendedName>
        <fullName evidence="3">Immunity protein 30 domain-containing protein</fullName>
    </recommendedName>
</protein>
<accession>A0ABW9JEC7</accession>
<name>A0ABW9JEC7_9SPHI</name>
<evidence type="ECO:0000313" key="2">
    <source>
        <dbReference type="Proteomes" id="UP001517367"/>
    </source>
</evidence>
<sequence length="150" mass="17354">MKNDVSQRIQQLHDYLADNARIDSEYWYEGLSSVNHIVSTFDNRDIIEFSKQLYGWEQHLLTCLSAALTYDQDDMDKPVRCYFYAHIFLALNDTNLLDVVDDFDFLNNSDARLSNLLKPLKAKVSKLIHHEAVRTACLQLLIDLEQTLGA</sequence>
<gene>
    <name evidence="1" type="ORF">E5L68_001545</name>
</gene>
<comment type="caution">
    <text evidence="1">The sequence shown here is derived from an EMBL/GenBank/DDBJ whole genome shotgun (WGS) entry which is preliminary data.</text>
</comment>
<keyword evidence="2" id="KW-1185">Reference proteome</keyword>
<evidence type="ECO:0000313" key="1">
    <source>
        <dbReference type="EMBL" id="MFN0290053.1"/>
    </source>
</evidence>
<dbReference type="RefSeq" id="WP_138727648.1">
    <property type="nucleotide sequence ID" value="NZ_SRMP02000001.1"/>
</dbReference>
<dbReference type="EMBL" id="SRMP02000001">
    <property type="protein sequence ID" value="MFN0290053.1"/>
    <property type="molecule type" value="Genomic_DNA"/>
</dbReference>
<dbReference type="Proteomes" id="UP001517367">
    <property type="component" value="Unassembled WGS sequence"/>
</dbReference>
<proteinExistence type="predicted"/>
<evidence type="ECO:0008006" key="3">
    <source>
        <dbReference type="Google" id="ProtNLM"/>
    </source>
</evidence>